<accession>A0A0T6LMJ0</accession>
<dbReference type="AlphaFoldDB" id="A0A0T6LMJ0"/>
<dbReference type="PANTHER" id="PTHR43433:SF5">
    <property type="entry name" value="AB HYDROLASE-1 DOMAIN-CONTAINING PROTEIN"/>
    <property type="match status" value="1"/>
</dbReference>
<dbReference type="Proteomes" id="UP000050867">
    <property type="component" value="Unassembled WGS sequence"/>
</dbReference>
<proteinExistence type="predicted"/>
<dbReference type="Gene3D" id="3.40.50.1820">
    <property type="entry name" value="alpha/beta hydrolase"/>
    <property type="match status" value="1"/>
</dbReference>
<reference evidence="2 3" key="1">
    <citation type="submission" date="2015-10" db="EMBL/GenBank/DDBJ databases">
        <title>Draft genome sequence of pyrrolomycin-producing Streptomyces vitaminophilus.</title>
        <authorList>
            <person name="Graham D.E."/>
            <person name="Mahan K.M."/>
            <person name="Klingeman D.M."/>
            <person name="Hettich R.L."/>
            <person name="Parry R.J."/>
        </authorList>
    </citation>
    <scope>NUCLEOTIDE SEQUENCE [LARGE SCALE GENOMIC DNA]</scope>
    <source>
        <strain evidence="2 3">ATCC 31673</strain>
    </source>
</reference>
<keyword evidence="2" id="KW-0378">Hydrolase</keyword>
<dbReference type="EMBL" id="LLZU01000038">
    <property type="protein sequence ID" value="KRV47090.1"/>
    <property type="molecule type" value="Genomic_DNA"/>
</dbReference>
<name>A0A0T6LMJ0_WENVI</name>
<evidence type="ECO:0000313" key="3">
    <source>
        <dbReference type="Proteomes" id="UP000050867"/>
    </source>
</evidence>
<dbReference type="Pfam" id="PF12697">
    <property type="entry name" value="Abhydrolase_6"/>
    <property type="match status" value="1"/>
</dbReference>
<dbReference type="PANTHER" id="PTHR43433">
    <property type="entry name" value="HYDROLASE, ALPHA/BETA FOLD FAMILY PROTEIN"/>
    <property type="match status" value="1"/>
</dbReference>
<keyword evidence="3" id="KW-1185">Reference proteome</keyword>
<dbReference type="GO" id="GO:0004806">
    <property type="term" value="F:triacylglycerol lipase activity"/>
    <property type="evidence" value="ECO:0007669"/>
    <property type="project" value="TreeGrafter"/>
</dbReference>
<dbReference type="GO" id="GO:0046503">
    <property type="term" value="P:glycerolipid catabolic process"/>
    <property type="evidence" value="ECO:0007669"/>
    <property type="project" value="TreeGrafter"/>
</dbReference>
<feature type="domain" description="AB hydrolase-1" evidence="1">
    <location>
        <begin position="41"/>
        <end position="290"/>
    </location>
</feature>
<dbReference type="InterPro" id="IPR029058">
    <property type="entry name" value="AB_hydrolase_fold"/>
</dbReference>
<sequence length="318" mass="33755">MSSPPFLQLPDVARAEQVRTTRGTFAVHQATPSGRPRGTALLVPGFTGSKEDFIAVLEPLADAGYRVVAMDQRGQYETPGPRDPAAYGRAELARDVVAVTDALDSPGPVHLLGHSFGGLVVRTAVLHHGPARWASLTLLSSGPAAIDETEAARVRLLVGALASFDLETIWQAKRELEGPARTDPGGRPGETVPFAAPTSPAVEEFLHRRWLATVPEHLAAVGEQLLTEPDRVAELAAVGMPTLVLSGGVDHAWPVPWMDEMARRLRARRVVIPEAGHSPNAEFPERTAAALAAFWDATGPDAPHLAPGQRGGSVSRPA</sequence>
<dbReference type="eggNOG" id="COG2267">
    <property type="taxonomic scope" value="Bacteria"/>
</dbReference>
<dbReference type="SUPFAM" id="SSF53474">
    <property type="entry name" value="alpha/beta-Hydrolases"/>
    <property type="match status" value="1"/>
</dbReference>
<protein>
    <submittedName>
        <fullName evidence="2">Hydrolase</fullName>
    </submittedName>
</protein>
<evidence type="ECO:0000259" key="1">
    <source>
        <dbReference type="Pfam" id="PF12697"/>
    </source>
</evidence>
<dbReference type="InterPro" id="IPR050471">
    <property type="entry name" value="AB_hydrolase"/>
</dbReference>
<dbReference type="STRING" id="76728.AQ490_10075"/>
<dbReference type="RefSeq" id="WP_040910675.1">
    <property type="nucleotide sequence ID" value="NZ_LLZU01000038.1"/>
</dbReference>
<gene>
    <name evidence="2" type="ORF">AQ490_10075</name>
</gene>
<evidence type="ECO:0000313" key="2">
    <source>
        <dbReference type="EMBL" id="KRV47090.1"/>
    </source>
</evidence>
<comment type="caution">
    <text evidence="2">The sequence shown here is derived from an EMBL/GenBank/DDBJ whole genome shotgun (WGS) entry which is preliminary data.</text>
</comment>
<dbReference type="OrthoDB" id="3211023at2"/>
<organism evidence="2 3">
    <name type="scientific">Wenjunlia vitaminophila</name>
    <name type="common">Streptomyces vitaminophilus</name>
    <dbReference type="NCBI Taxonomy" id="76728"/>
    <lineage>
        <taxon>Bacteria</taxon>
        <taxon>Bacillati</taxon>
        <taxon>Actinomycetota</taxon>
        <taxon>Actinomycetes</taxon>
        <taxon>Kitasatosporales</taxon>
        <taxon>Streptomycetaceae</taxon>
        <taxon>Wenjunlia</taxon>
    </lineage>
</organism>
<dbReference type="InterPro" id="IPR000073">
    <property type="entry name" value="AB_hydrolase_1"/>
</dbReference>